<dbReference type="RefSeq" id="WP_185059777.1">
    <property type="nucleotide sequence ID" value="NZ_BAABJP010000037.1"/>
</dbReference>
<keyword evidence="3" id="KW-1185">Reference proteome</keyword>
<name>A0ABP9QTL5_9PSEU</name>
<keyword evidence="1" id="KW-0472">Membrane</keyword>
<reference evidence="3" key="1">
    <citation type="journal article" date="2019" name="Int. J. Syst. Evol. Microbiol.">
        <title>The Global Catalogue of Microorganisms (GCM) 10K type strain sequencing project: providing services to taxonomists for standard genome sequencing and annotation.</title>
        <authorList>
            <consortium name="The Broad Institute Genomics Platform"/>
            <consortium name="The Broad Institute Genome Sequencing Center for Infectious Disease"/>
            <person name="Wu L."/>
            <person name="Ma J."/>
        </authorList>
    </citation>
    <scope>NUCLEOTIDE SEQUENCE [LARGE SCALE GENOMIC DNA]</scope>
    <source>
        <strain evidence="3">JCM 18303</strain>
    </source>
</reference>
<accession>A0ABP9QTL5</accession>
<evidence type="ECO:0008006" key="4">
    <source>
        <dbReference type="Google" id="ProtNLM"/>
    </source>
</evidence>
<sequence>MSTGFAFTAASLLGTWAGKKIVTPLSEGIFVIVVEVGLLAAGLLFLIGL</sequence>
<proteinExistence type="predicted"/>
<keyword evidence="1" id="KW-1133">Transmembrane helix</keyword>
<comment type="caution">
    <text evidence="2">The sequence shown here is derived from an EMBL/GenBank/DDBJ whole genome shotgun (WGS) entry which is preliminary data.</text>
</comment>
<dbReference type="EMBL" id="BAABJP010000037">
    <property type="protein sequence ID" value="GAA5167019.1"/>
    <property type="molecule type" value="Genomic_DNA"/>
</dbReference>
<protein>
    <recommendedName>
        <fullName evidence="4">GDT1 family protein</fullName>
    </recommendedName>
</protein>
<evidence type="ECO:0000256" key="1">
    <source>
        <dbReference type="SAM" id="Phobius"/>
    </source>
</evidence>
<organism evidence="2 3">
    <name type="scientific">Pseudonocardia eucalypti</name>
    <dbReference type="NCBI Taxonomy" id="648755"/>
    <lineage>
        <taxon>Bacteria</taxon>
        <taxon>Bacillati</taxon>
        <taxon>Actinomycetota</taxon>
        <taxon>Actinomycetes</taxon>
        <taxon>Pseudonocardiales</taxon>
        <taxon>Pseudonocardiaceae</taxon>
        <taxon>Pseudonocardia</taxon>
    </lineage>
</organism>
<keyword evidence="1" id="KW-0812">Transmembrane</keyword>
<dbReference type="Proteomes" id="UP001428817">
    <property type="component" value="Unassembled WGS sequence"/>
</dbReference>
<evidence type="ECO:0000313" key="3">
    <source>
        <dbReference type="Proteomes" id="UP001428817"/>
    </source>
</evidence>
<evidence type="ECO:0000313" key="2">
    <source>
        <dbReference type="EMBL" id="GAA5167019.1"/>
    </source>
</evidence>
<gene>
    <name evidence="2" type="ORF">GCM10023321_59040</name>
</gene>
<feature type="transmembrane region" description="Helical" evidence="1">
    <location>
        <begin position="27"/>
        <end position="47"/>
    </location>
</feature>